<comment type="function">
    <text evidence="5">Methylates the class 1 translation termination release factors RF1/PrfA and RF2/PrfB on the glutamine residue of the universally conserved GGQ motif.</text>
</comment>
<feature type="binding site" evidence="5">
    <location>
        <begin position="132"/>
        <end position="136"/>
    </location>
    <ligand>
        <name>S-adenosyl-L-methionine</name>
        <dbReference type="ChEBI" id="CHEBI:59789"/>
    </ligand>
</feature>
<comment type="similarity">
    <text evidence="5">Belongs to the protein N5-glutamine methyltransferase family. PrmC subfamily.</text>
</comment>
<comment type="catalytic activity">
    <reaction evidence="4 5">
        <text>L-glutaminyl-[peptide chain release factor] + S-adenosyl-L-methionine = N(5)-methyl-L-glutaminyl-[peptide chain release factor] + S-adenosyl-L-homocysteine + H(+)</text>
        <dbReference type="Rhea" id="RHEA:42896"/>
        <dbReference type="Rhea" id="RHEA-COMP:10271"/>
        <dbReference type="Rhea" id="RHEA-COMP:10272"/>
        <dbReference type="ChEBI" id="CHEBI:15378"/>
        <dbReference type="ChEBI" id="CHEBI:30011"/>
        <dbReference type="ChEBI" id="CHEBI:57856"/>
        <dbReference type="ChEBI" id="CHEBI:59789"/>
        <dbReference type="ChEBI" id="CHEBI:61891"/>
        <dbReference type="EC" id="2.1.1.297"/>
    </reaction>
</comment>
<feature type="domain" description="Release factor glutamine methyltransferase N-terminal" evidence="7">
    <location>
        <begin position="20"/>
        <end position="87"/>
    </location>
</feature>
<evidence type="ECO:0000313" key="9">
    <source>
        <dbReference type="Proteomes" id="UP000722336"/>
    </source>
</evidence>
<organism evidence="8 9">
    <name type="scientific">Pacificimonas pallii</name>
    <dbReference type="NCBI Taxonomy" id="2827236"/>
    <lineage>
        <taxon>Bacteria</taxon>
        <taxon>Pseudomonadati</taxon>
        <taxon>Pseudomonadota</taxon>
        <taxon>Alphaproteobacteria</taxon>
        <taxon>Sphingomonadales</taxon>
        <taxon>Sphingosinicellaceae</taxon>
        <taxon>Pacificimonas</taxon>
    </lineage>
</organism>
<protein>
    <recommendedName>
        <fullName evidence="5">Release factor glutamine methyltransferase</fullName>
        <shortName evidence="5">RF MTase</shortName>
        <ecNumber evidence="5">2.1.1.297</ecNumber>
    </recommendedName>
    <alternativeName>
        <fullName evidence="5">N5-glutamine methyltransferase PrmC</fullName>
    </alternativeName>
    <alternativeName>
        <fullName evidence="5">Protein-(glutamine-N5) MTase PrmC</fullName>
    </alternativeName>
    <alternativeName>
        <fullName evidence="5">Protein-glutamine N-methyltransferase PrmC</fullName>
    </alternativeName>
</protein>
<accession>A0ABS6SH53</accession>
<evidence type="ECO:0000256" key="3">
    <source>
        <dbReference type="ARBA" id="ARBA00022691"/>
    </source>
</evidence>
<dbReference type="GO" id="GO:0102559">
    <property type="term" value="F:peptide chain release factor N(5)-glutamine methyltransferase activity"/>
    <property type="evidence" value="ECO:0007669"/>
    <property type="project" value="UniProtKB-EC"/>
</dbReference>
<feature type="binding site" evidence="5">
    <location>
        <begin position="198"/>
        <end position="201"/>
    </location>
    <ligand>
        <name>substrate</name>
    </ligand>
</feature>
<evidence type="ECO:0000256" key="5">
    <source>
        <dbReference type="HAMAP-Rule" id="MF_02126"/>
    </source>
</evidence>
<dbReference type="EMBL" id="JAGSPA010000004">
    <property type="protein sequence ID" value="MBV7257742.1"/>
    <property type="molecule type" value="Genomic_DNA"/>
</dbReference>
<comment type="caution">
    <text evidence="8">The sequence shown here is derived from an EMBL/GenBank/DDBJ whole genome shotgun (WGS) entry which is preliminary data.</text>
</comment>
<dbReference type="InterPro" id="IPR019874">
    <property type="entry name" value="RF_methyltr_PrmC"/>
</dbReference>
<gene>
    <name evidence="5 8" type="primary">prmC</name>
    <name evidence="8" type="ORF">KCG44_13195</name>
</gene>
<evidence type="ECO:0000256" key="1">
    <source>
        <dbReference type="ARBA" id="ARBA00022603"/>
    </source>
</evidence>
<dbReference type="PANTHER" id="PTHR18895">
    <property type="entry name" value="HEMK METHYLTRANSFERASE"/>
    <property type="match status" value="1"/>
</dbReference>
<dbReference type="GO" id="GO:0032259">
    <property type="term" value="P:methylation"/>
    <property type="evidence" value="ECO:0007669"/>
    <property type="project" value="UniProtKB-KW"/>
</dbReference>
<dbReference type="PROSITE" id="PS00092">
    <property type="entry name" value="N6_MTASE"/>
    <property type="match status" value="1"/>
</dbReference>
<feature type="domain" description="Methyltransferase small" evidence="6">
    <location>
        <begin position="118"/>
        <end position="204"/>
    </location>
</feature>
<feature type="binding site" evidence="5">
    <location>
        <position position="155"/>
    </location>
    <ligand>
        <name>S-adenosyl-L-methionine</name>
        <dbReference type="ChEBI" id="CHEBI:59789"/>
    </ligand>
</feature>
<keyword evidence="3 5" id="KW-0949">S-adenosyl-L-methionine</keyword>
<dbReference type="InterPro" id="IPR040758">
    <property type="entry name" value="PrmC_N"/>
</dbReference>
<dbReference type="InterPro" id="IPR004556">
    <property type="entry name" value="HemK-like"/>
</dbReference>
<evidence type="ECO:0000313" key="8">
    <source>
        <dbReference type="EMBL" id="MBV7257742.1"/>
    </source>
</evidence>
<keyword evidence="9" id="KW-1185">Reference proteome</keyword>
<feature type="binding site" evidence="5">
    <location>
        <position position="198"/>
    </location>
    <ligand>
        <name>S-adenosyl-L-methionine</name>
        <dbReference type="ChEBI" id="CHEBI:59789"/>
    </ligand>
</feature>
<dbReference type="Pfam" id="PF05175">
    <property type="entry name" value="MTS"/>
    <property type="match status" value="1"/>
</dbReference>
<proteinExistence type="inferred from homology"/>
<dbReference type="Pfam" id="PF17827">
    <property type="entry name" value="PrmC_N"/>
    <property type="match status" value="1"/>
</dbReference>
<dbReference type="InterPro" id="IPR002052">
    <property type="entry name" value="DNA_methylase_N6_adenine_CS"/>
</dbReference>
<dbReference type="EC" id="2.1.1.297" evidence="5"/>
<dbReference type="Proteomes" id="UP000722336">
    <property type="component" value="Unassembled WGS sequence"/>
</dbReference>
<keyword evidence="1 5" id="KW-0489">Methyltransferase</keyword>
<evidence type="ECO:0000259" key="6">
    <source>
        <dbReference type="Pfam" id="PF05175"/>
    </source>
</evidence>
<sequence>MLTQVRYEGGHHGTSLFALISTAARELSASAQPETARLDAELLAAHVIGADRSALLLGARRHQIDADAYRALIARRAAGEPLAYITGQAEFWSLALKVTPDTLIPRADSESLIEAALAHFGDRPPHRILDLGTGSGCLLLAALSEFPDAGGTGIDASPAALAVAMENAATLGMSDRAMFRRGDWCAELTEAFDLILCNPPYVDAADILGPGVREHEPHPALFAAADGLADYLIIVPQLAARLTQRGVAILEIGAGQGAAVRDMAAKNGLRFADGRKDLAGHERALSFTRS</sequence>
<feature type="binding site" evidence="5">
    <location>
        <position position="184"/>
    </location>
    <ligand>
        <name>S-adenosyl-L-methionine</name>
        <dbReference type="ChEBI" id="CHEBI:59789"/>
    </ligand>
</feature>
<dbReference type="InterPro" id="IPR050320">
    <property type="entry name" value="N5-glutamine_MTase"/>
</dbReference>
<keyword evidence="2 5" id="KW-0808">Transferase</keyword>
<dbReference type="NCBIfam" id="TIGR00536">
    <property type="entry name" value="hemK_fam"/>
    <property type="match status" value="1"/>
</dbReference>
<dbReference type="NCBIfam" id="TIGR03534">
    <property type="entry name" value="RF_mod_PrmC"/>
    <property type="match status" value="1"/>
</dbReference>
<evidence type="ECO:0000259" key="7">
    <source>
        <dbReference type="Pfam" id="PF17827"/>
    </source>
</evidence>
<evidence type="ECO:0000256" key="2">
    <source>
        <dbReference type="ARBA" id="ARBA00022679"/>
    </source>
</evidence>
<dbReference type="RefSeq" id="WP_218446573.1">
    <property type="nucleotide sequence ID" value="NZ_JAGSPA010000004.1"/>
</dbReference>
<dbReference type="HAMAP" id="MF_02126">
    <property type="entry name" value="RF_methyltr_PrmC"/>
    <property type="match status" value="1"/>
</dbReference>
<name>A0ABS6SH53_9SPHN</name>
<dbReference type="PANTHER" id="PTHR18895:SF74">
    <property type="entry name" value="MTRF1L RELEASE FACTOR GLUTAMINE METHYLTRANSFERASE"/>
    <property type="match status" value="1"/>
</dbReference>
<dbReference type="InterPro" id="IPR007848">
    <property type="entry name" value="Small_mtfrase_dom"/>
</dbReference>
<reference evidence="8 9" key="1">
    <citation type="submission" date="2021-04" db="EMBL/GenBank/DDBJ databases">
        <authorList>
            <person name="Pira H."/>
            <person name="Risdian C."/>
            <person name="Wink J."/>
        </authorList>
    </citation>
    <scope>NUCLEOTIDE SEQUENCE [LARGE SCALE GENOMIC DNA]</scope>
    <source>
        <strain evidence="8 9">WHA3</strain>
    </source>
</reference>
<dbReference type="CDD" id="cd02440">
    <property type="entry name" value="AdoMet_MTases"/>
    <property type="match status" value="1"/>
</dbReference>
<evidence type="ECO:0000256" key="4">
    <source>
        <dbReference type="ARBA" id="ARBA00048391"/>
    </source>
</evidence>